<sequence length="127" mass="13395">MVRLPVATLILLPLLAHTAAAFWNPFSSELPCASCDSPIVIKPHGAVSGNITFKVDLDSNGCMQNTLTCRANDSDSPAIIEFNHGSGGILQGLDEISVTLLCNKDSTWTAIAHEQALDVISLSCDSA</sequence>
<evidence type="ECO:0000313" key="3">
    <source>
        <dbReference type="EMBL" id="CAJ0575836.1"/>
    </source>
</evidence>
<evidence type="ECO:0000256" key="1">
    <source>
        <dbReference type="SAM" id="SignalP"/>
    </source>
</evidence>
<name>A0AA36G2I0_9BILA</name>
<feature type="chain" id="PRO_5041360503" description="C6 domain-containing protein" evidence="1">
    <location>
        <begin position="22"/>
        <end position="127"/>
    </location>
</feature>
<evidence type="ECO:0000259" key="2">
    <source>
        <dbReference type="SMART" id="SM01048"/>
    </source>
</evidence>
<feature type="signal peptide" evidence="1">
    <location>
        <begin position="1"/>
        <end position="21"/>
    </location>
</feature>
<organism evidence="3 4">
    <name type="scientific">Mesorhabditis spiculigera</name>
    <dbReference type="NCBI Taxonomy" id="96644"/>
    <lineage>
        <taxon>Eukaryota</taxon>
        <taxon>Metazoa</taxon>
        <taxon>Ecdysozoa</taxon>
        <taxon>Nematoda</taxon>
        <taxon>Chromadorea</taxon>
        <taxon>Rhabditida</taxon>
        <taxon>Rhabditina</taxon>
        <taxon>Rhabditomorpha</taxon>
        <taxon>Rhabditoidea</taxon>
        <taxon>Rhabditidae</taxon>
        <taxon>Mesorhabditinae</taxon>
        <taxon>Mesorhabditis</taxon>
    </lineage>
</organism>
<keyword evidence="1" id="KW-0732">Signal</keyword>
<dbReference type="AlphaFoldDB" id="A0AA36G2I0"/>
<dbReference type="Proteomes" id="UP001177023">
    <property type="component" value="Unassembled WGS sequence"/>
</dbReference>
<proteinExistence type="predicted"/>
<dbReference type="EMBL" id="CATQJA010002641">
    <property type="protein sequence ID" value="CAJ0575836.1"/>
    <property type="molecule type" value="Genomic_DNA"/>
</dbReference>
<feature type="domain" description="C6" evidence="2">
    <location>
        <begin position="32"/>
        <end position="124"/>
    </location>
</feature>
<accession>A0AA36G2I0</accession>
<feature type="non-terminal residue" evidence="3">
    <location>
        <position position="127"/>
    </location>
</feature>
<dbReference type="SMART" id="SM01048">
    <property type="entry name" value="C6"/>
    <property type="match status" value="1"/>
</dbReference>
<protein>
    <recommendedName>
        <fullName evidence="2">C6 domain-containing protein</fullName>
    </recommendedName>
</protein>
<comment type="caution">
    <text evidence="3">The sequence shown here is derived from an EMBL/GenBank/DDBJ whole genome shotgun (WGS) entry which is preliminary data.</text>
</comment>
<reference evidence="3" key="1">
    <citation type="submission" date="2023-06" db="EMBL/GenBank/DDBJ databases">
        <authorList>
            <person name="Delattre M."/>
        </authorList>
    </citation>
    <scope>NUCLEOTIDE SEQUENCE</scope>
    <source>
        <strain evidence="3">AF72</strain>
    </source>
</reference>
<dbReference type="Pfam" id="PF01681">
    <property type="entry name" value="C6"/>
    <property type="match status" value="1"/>
</dbReference>
<evidence type="ECO:0000313" key="4">
    <source>
        <dbReference type="Proteomes" id="UP001177023"/>
    </source>
</evidence>
<gene>
    <name evidence="3" type="ORF">MSPICULIGERA_LOCUS14139</name>
</gene>
<dbReference type="InterPro" id="IPR002601">
    <property type="entry name" value="C6_domain"/>
</dbReference>
<keyword evidence="4" id="KW-1185">Reference proteome</keyword>